<dbReference type="RefSeq" id="WP_189008989.1">
    <property type="nucleotide sequence ID" value="NZ_BMOD01000042.1"/>
</dbReference>
<dbReference type="InterPro" id="IPR036866">
    <property type="entry name" value="RibonucZ/Hydroxyglut_hydro"/>
</dbReference>
<comment type="caution">
    <text evidence="1">The sequence shown here is derived from an EMBL/GenBank/DDBJ whole genome shotgun (WGS) entry which is preliminary data.</text>
</comment>
<dbReference type="SUPFAM" id="SSF56281">
    <property type="entry name" value="Metallo-hydrolase/oxidoreductase"/>
    <property type="match status" value="1"/>
</dbReference>
<protein>
    <submittedName>
        <fullName evidence="1">Ribonuclease Z</fullName>
    </submittedName>
</protein>
<gene>
    <name evidence="1" type="primary">rnz</name>
    <name evidence="1" type="ORF">GCM10008938_50450</name>
</gene>
<dbReference type="Proteomes" id="UP000632222">
    <property type="component" value="Unassembled WGS sequence"/>
</dbReference>
<dbReference type="Pfam" id="PF23023">
    <property type="entry name" value="Anti-Pycsar_Apyc1"/>
    <property type="match status" value="1"/>
</dbReference>
<accession>A0ABQ2DJ06</accession>
<reference evidence="2" key="1">
    <citation type="journal article" date="2019" name="Int. J. Syst. Evol. Microbiol.">
        <title>The Global Catalogue of Microorganisms (GCM) 10K type strain sequencing project: providing services to taxonomists for standard genome sequencing and annotation.</title>
        <authorList>
            <consortium name="The Broad Institute Genomics Platform"/>
            <consortium name="The Broad Institute Genome Sequencing Center for Infectious Disease"/>
            <person name="Wu L."/>
            <person name="Ma J."/>
        </authorList>
    </citation>
    <scope>NUCLEOTIDE SEQUENCE [LARGE SCALE GENOMIC DNA]</scope>
    <source>
        <strain evidence="2">JCM 14370</strain>
    </source>
</reference>
<dbReference type="EMBL" id="BMOD01000042">
    <property type="protein sequence ID" value="GGJ58278.1"/>
    <property type="molecule type" value="Genomic_DNA"/>
</dbReference>
<organism evidence="1 2">
    <name type="scientific">Deinococcus roseus</name>
    <dbReference type="NCBI Taxonomy" id="392414"/>
    <lineage>
        <taxon>Bacteria</taxon>
        <taxon>Thermotogati</taxon>
        <taxon>Deinococcota</taxon>
        <taxon>Deinococci</taxon>
        <taxon>Deinococcales</taxon>
        <taxon>Deinococcaceae</taxon>
        <taxon>Deinococcus</taxon>
    </lineage>
</organism>
<dbReference type="PANTHER" id="PTHR46018">
    <property type="entry name" value="ZINC PHOSPHODIESTERASE ELAC PROTEIN 1"/>
    <property type="match status" value="1"/>
</dbReference>
<proteinExistence type="predicted"/>
<dbReference type="Gene3D" id="3.60.15.10">
    <property type="entry name" value="Ribonuclease Z/Hydroxyacylglutathione hydrolase-like"/>
    <property type="match status" value="1"/>
</dbReference>
<evidence type="ECO:0000313" key="2">
    <source>
        <dbReference type="Proteomes" id="UP000632222"/>
    </source>
</evidence>
<evidence type="ECO:0000313" key="1">
    <source>
        <dbReference type="EMBL" id="GGJ58278.1"/>
    </source>
</evidence>
<keyword evidence="2" id="KW-1185">Reference proteome</keyword>
<sequence length="335" mass="38945">MGIHFQVLGQMGMDNALLVKLENYRKLERLLFDCGDGTLTGLPYSDILGVDHLFFSHLHVDHVSGFDAYFRANFNRTSKENHIWGPPETAKIMQHRFQGYMWNLAEQYSTIWQVHEVFPEHIQTYRFDTAEGFRITHDLGQRKHSGVILDEEQYQVKAITLDHQTPCLGFAVQEKAKTRIDVAKLPGLGLQPGKWMEHLKDFHFEEKTLEVDGQVHETADLREKLLVGHPRGGVAYLTDFLLTKETREALQVFLKGMDILICEGQYMQEDLDRAQRNFHLTSQQAAQIALECGIKKLLLMHVSKRYDLAEWQKLLMEARRVFVNTDFPEHWPHMD</sequence>
<dbReference type="PANTHER" id="PTHR46018:SF2">
    <property type="entry name" value="ZINC PHOSPHODIESTERASE ELAC PROTEIN 1"/>
    <property type="match status" value="1"/>
</dbReference>
<name>A0ABQ2DJ06_9DEIO</name>